<accession>A0AAZ1XQ96</accession>
<reference evidence="2" key="1">
    <citation type="submission" date="2020-03" db="EMBL/GenBank/DDBJ databases">
        <title>Evolution of repeat sequences and sex chromosomes of tilapia species revealed by chromosome-level genomes.</title>
        <authorList>
            <person name="Xu L."/>
            <person name="Tao W."/>
            <person name="Wang D."/>
            <person name="Zhou Q."/>
        </authorList>
    </citation>
    <scope>NUCLEOTIDE SEQUENCE [LARGE SCALE GENOMIC DNA]</scope>
    <source>
        <strain evidence="2">Israel</strain>
    </source>
</reference>
<dbReference type="Ensembl" id="ENSOABT00000065307.1">
    <property type="protein sequence ID" value="ENSOABP00000069809.1"/>
    <property type="gene ID" value="ENSOABG00000030214.1"/>
</dbReference>
<evidence type="ECO:0000313" key="1">
    <source>
        <dbReference type="Ensembl" id="ENSOABP00000069809.1"/>
    </source>
</evidence>
<reference evidence="1" key="3">
    <citation type="submission" date="2025-09" db="UniProtKB">
        <authorList>
            <consortium name="Ensembl"/>
        </authorList>
    </citation>
    <scope>IDENTIFICATION</scope>
</reference>
<dbReference type="AlphaFoldDB" id="A0AAZ1XQ96"/>
<dbReference type="Proteomes" id="UP000472276">
    <property type="component" value="Unassembled WGS sequence"/>
</dbReference>
<keyword evidence="2" id="KW-1185">Reference proteome</keyword>
<protein>
    <submittedName>
        <fullName evidence="1">Uncharacterized protein</fullName>
    </submittedName>
</protein>
<sequence>ATNRPAHVLCNAVVICKQIPSAKLKCALTQSQYSAVYGYPSSSTYRWPEEASQRDVTLICVYTIPETLSRLGNVLYNCANKHIIIMSSSWYRLSLSRSPICLPSPQLAC</sequence>
<organism evidence="1 2">
    <name type="scientific">Oreochromis aureus</name>
    <name type="common">Israeli tilapia</name>
    <name type="synonym">Chromis aureus</name>
    <dbReference type="NCBI Taxonomy" id="47969"/>
    <lineage>
        <taxon>Eukaryota</taxon>
        <taxon>Metazoa</taxon>
        <taxon>Chordata</taxon>
        <taxon>Craniata</taxon>
        <taxon>Vertebrata</taxon>
        <taxon>Euteleostomi</taxon>
        <taxon>Actinopterygii</taxon>
        <taxon>Neopterygii</taxon>
        <taxon>Teleostei</taxon>
        <taxon>Neoteleostei</taxon>
        <taxon>Acanthomorphata</taxon>
        <taxon>Ovalentaria</taxon>
        <taxon>Cichlomorphae</taxon>
        <taxon>Cichliformes</taxon>
        <taxon>Cichlidae</taxon>
        <taxon>African cichlids</taxon>
        <taxon>Pseudocrenilabrinae</taxon>
        <taxon>Oreochromini</taxon>
        <taxon>Oreochromis</taxon>
    </lineage>
</organism>
<evidence type="ECO:0000313" key="2">
    <source>
        <dbReference type="Proteomes" id="UP000472276"/>
    </source>
</evidence>
<reference evidence="1" key="2">
    <citation type="submission" date="2025-08" db="UniProtKB">
        <authorList>
            <consortium name="Ensembl"/>
        </authorList>
    </citation>
    <scope>IDENTIFICATION</scope>
</reference>
<proteinExistence type="predicted"/>
<name>A0AAZ1XQ96_OREAU</name>